<dbReference type="RefSeq" id="WP_184947728.1">
    <property type="nucleotide sequence ID" value="NZ_AYKF01000113.1"/>
</dbReference>
<sequence>MGEALRIPQENPIEPLCDPCSIGIGRMLDEDPPDRRWLVDEFLPLGIVGVLAATGGTGKSFLTLQASTSIAAGIPFMGMPVVEPGGVLMLCAEDDRDELHRRFKAVIEHMRADNDLDEDHIDLLRERLFIEPRVGLDNRVTREQEREIVPTMLIDRIASLVGQLPPINLIVLDPISRFRGGDENDNAAATRFIEQIERLRNMTGATILLPHHVAKNSFRASDGLNQDAMRGASALADAGRWAAGMATLRADEAGKFNVEPEEAHKFVWMESLKHSYGERWPGQWLKRSHGGVLAPTDLERKRDSDKRQKAESDYREIVARVCGLIREEGPLSLHSLENDYSGTSGLLGAGHKKVRGVIHRAVKDGDLRTQPKPKGRGDLICLPSL</sequence>
<evidence type="ECO:0000313" key="1">
    <source>
        <dbReference type="EMBL" id="ROO25517.1"/>
    </source>
</evidence>
<dbReference type="SUPFAM" id="SSF52540">
    <property type="entry name" value="P-loop containing nucleoside triphosphate hydrolases"/>
    <property type="match status" value="1"/>
</dbReference>
<evidence type="ECO:0000313" key="2">
    <source>
        <dbReference type="Proteomes" id="UP000285123"/>
    </source>
</evidence>
<dbReference type="InterPro" id="IPR027417">
    <property type="entry name" value="P-loop_NTPase"/>
</dbReference>
<dbReference type="EMBL" id="AYKF01000113">
    <property type="protein sequence ID" value="ROO25517.1"/>
    <property type="molecule type" value="Genomic_DNA"/>
</dbReference>
<dbReference type="InterPro" id="IPR038724">
    <property type="entry name" value="RepA"/>
</dbReference>
<name>A0A423PIV9_9GAMM</name>
<gene>
    <name evidence="1" type="ORF">SAHL_14310</name>
</gene>
<dbReference type="AlphaFoldDB" id="A0A423PIV9"/>
<dbReference type="Proteomes" id="UP000285123">
    <property type="component" value="Unassembled WGS sequence"/>
</dbReference>
<dbReference type="Gene3D" id="3.40.50.300">
    <property type="entry name" value="P-loop containing nucleotide triphosphate hydrolases"/>
    <property type="match status" value="1"/>
</dbReference>
<organism evidence="1 2">
    <name type="scientific">Salinisphaera orenii YIM 95161</name>
    <dbReference type="NCBI Taxonomy" id="1051139"/>
    <lineage>
        <taxon>Bacteria</taxon>
        <taxon>Pseudomonadati</taxon>
        <taxon>Pseudomonadota</taxon>
        <taxon>Gammaproteobacteria</taxon>
        <taxon>Salinisphaerales</taxon>
        <taxon>Salinisphaeraceae</taxon>
        <taxon>Salinisphaera</taxon>
    </lineage>
</organism>
<protein>
    <recommendedName>
        <fullName evidence="3">Regulatory protein</fullName>
    </recommendedName>
</protein>
<evidence type="ECO:0008006" key="3">
    <source>
        <dbReference type="Google" id="ProtNLM"/>
    </source>
</evidence>
<dbReference type="CDD" id="cd01125">
    <property type="entry name" value="RepA_RSF1010_like"/>
    <property type="match status" value="1"/>
</dbReference>
<comment type="caution">
    <text evidence="1">The sequence shown here is derived from an EMBL/GenBank/DDBJ whole genome shotgun (WGS) entry which is preliminary data.</text>
</comment>
<proteinExistence type="predicted"/>
<reference evidence="1 2" key="1">
    <citation type="submission" date="2013-10" db="EMBL/GenBank/DDBJ databases">
        <title>Salinisphaera halophila YIM 95161 Genome Sequencing.</title>
        <authorList>
            <person name="Lai Q."/>
            <person name="Li C."/>
            <person name="Shao Z."/>
        </authorList>
    </citation>
    <scope>NUCLEOTIDE SEQUENCE [LARGE SCALE GENOMIC DNA]</scope>
    <source>
        <strain evidence="1 2">YIM 95161</strain>
    </source>
</reference>
<dbReference type="Pfam" id="PF13481">
    <property type="entry name" value="AAA_25"/>
    <property type="match status" value="1"/>
</dbReference>
<accession>A0A423PIV9</accession>